<gene>
    <name evidence="2" type="ORF">SAMN05216270_105238</name>
</gene>
<proteinExistence type="predicted"/>
<evidence type="ECO:0000313" key="3">
    <source>
        <dbReference type="Proteomes" id="UP000198949"/>
    </source>
</evidence>
<name>A0A1G6W2T2_9ACTN</name>
<keyword evidence="1" id="KW-0812">Transmembrane</keyword>
<dbReference type="EMBL" id="FNAD01000005">
    <property type="protein sequence ID" value="SDD59355.1"/>
    <property type="molecule type" value="Genomic_DNA"/>
</dbReference>
<feature type="transmembrane region" description="Helical" evidence="1">
    <location>
        <begin position="57"/>
        <end position="76"/>
    </location>
</feature>
<keyword evidence="1" id="KW-1133">Transmembrane helix</keyword>
<evidence type="ECO:0000313" key="2">
    <source>
        <dbReference type="EMBL" id="SDD59355.1"/>
    </source>
</evidence>
<evidence type="ECO:0000256" key="1">
    <source>
        <dbReference type="SAM" id="Phobius"/>
    </source>
</evidence>
<accession>A0A1G6W2T2</accession>
<protein>
    <submittedName>
        <fullName evidence="2">Uncharacterized protein</fullName>
    </submittedName>
</protein>
<dbReference type="RefSeq" id="WP_091033546.1">
    <property type="nucleotide sequence ID" value="NZ_FNAD01000005.1"/>
</dbReference>
<keyword evidence="1" id="KW-0472">Membrane</keyword>
<sequence>MNESRLDPVTTAFRGEIAQLLTPGAAEWLWFPAAFLIAYLLVRFLGVGFGFPLLLKGIGLLVQGAVIAASWLLLMLDWGAARVYRSITPVLVNHVYVYGDGIAAAGTAVCERTGSFTAWAGESMRGEPRRWAWALFGVLFLAWNLLAHGMGTDGEPTWPSLAWLQWIFAQMKAAA</sequence>
<organism evidence="2 3">
    <name type="scientific">Glycomyces harbinensis</name>
    <dbReference type="NCBI Taxonomy" id="58114"/>
    <lineage>
        <taxon>Bacteria</taxon>
        <taxon>Bacillati</taxon>
        <taxon>Actinomycetota</taxon>
        <taxon>Actinomycetes</taxon>
        <taxon>Glycomycetales</taxon>
        <taxon>Glycomycetaceae</taxon>
        <taxon>Glycomyces</taxon>
    </lineage>
</organism>
<dbReference type="STRING" id="58114.SAMN05216270_105238"/>
<dbReference type="Proteomes" id="UP000198949">
    <property type="component" value="Unassembled WGS sequence"/>
</dbReference>
<keyword evidence="3" id="KW-1185">Reference proteome</keyword>
<feature type="transmembrane region" description="Helical" evidence="1">
    <location>
        <begin position="131"/>
        <end position="151"/>
    </location>
</feature>
<dbReference type="AlphaFoldDB" id="A0A1G6W2T2"/>
<feature type="transmembrane region" description="Helical" evidence="1">
    <location>
        <begin position="28"/>
        <end position="51"/>
    </location>
</feature>
<reference evidence="3" key="1">
    <citation type="submission" date="2016-10" db="EMBL/GenBank/DDBJ databases">
        <authorList>
            <person name="Varghese N."/>
            <person name="Submissions S."/>
        </authorList>
    </citation>
    <scope>NUCLEOTIDE SEQUENCE [LARGE SCALE GENOMIC DNA]</scope>
    <source>
        <strain evidence="3">CGMCC 4.3516</strain>
    </source>
</reference>